<keyword evidence="3" id="KW-1185">Reference proteome</keyword>
<reference evidence="2 3" key="1">
    <citation type="submission" date="2015-02" db="EMBL/GenBank/DDBJ databases">
        <title>Single-cell genomics of uncultivated deep-branching MTB reveals a conserved set of magnetosome genes.</title>
        <authorList>
            <person name="Kolinko S."/>
            <person name="Richter M."/>
            <person name="Glockner F.O."/>
            <person name="Brachmann A."/>
            <person name="Schuler D."/>
        </authorList>
    </citation>
    <scope>NUCLEOTIDE SEQUENCE [LARGE SCALE GENOMIC DNA]</scope>
    <source>
        <strain evidence="2">TM-1</strain>
    </source>
</reference>
<proteinExistence type="predicted"/>
<feature type="compositionally biased region" description="Polar residues" evidence="1">
    <location>
        <begin position="81"/>
        <end position="93"/>
    </location>
</feature>
<dbReference type="AlphaFoldDB" id="A0A0F3GHU5"/>
<dbReference type="EMBL" id="LACI01002656">
    <property type="protein sequence ID" value="KJU81524.1"/>
    <property type="molecule type" value="Genomic_DNA"/>
</dbReference>
<feature type="region of interest" description="Disordered" evidence="1">
    <location>
        <begin position="66"/>
        <end position="93"/>
    </location>
</feature>
<evidence type="ECO:0000313" key="2">
    <source>
        <dbReference type="EMBL" id="KJU81524.1"/>
    </source>
</evidence>
<protein>
    <submittedName>
        <fullName evidence="2">Uncharacterized protein</fullName>
    </submittedName>
</protein>
<organism evidence="2 3">
    <name type="scientific">Candidatus Magnetobacterium bavaricum</name>
    <dbReference type="NCBI Taxonomy" id="29290"/>
    <lineage>
        <taxon>Bacteria</taxon>
        <taxon>Pseudomonadati</taxon>
        <taxon>Nitrospirota</taxon>
        <taxon>Thermodesulfovibrionia</taxon>
        <taxon>Thermodesulfovibrionales</taxon>
        <taxon>Candidatus Magnetobacteriaceae</taxon>
        <taxon>Candidatus Magnetobacterium</taxon>
    </lineage>
</organism>
<evidence type="ECO:0000256" key="1">
    <source>
        <dbReference type="SAM" id="MobiDB-lite"/>
    </source>
</evidence>
<sequence>MQSTRSLGLNPSRICFLSLPPNMTTFRVGANRPASLCQLDCTEVGTITRDAPSTARSMMTARASRVLPNPMSSARHAPTPQWASRDSHLNPST</sequence>
<gene>
    <name evidence="2" type="ORF">MBAV_006293</name>
</gene>
<evidence type="ECO:0000313" key="3">
    <source>
        <dbReference type="Proteomes" id="UP000033423"/>
    </source>
</evidence>
<name>A0A0F3GHU5_9BACT</name>
<comment type="caution">
    <text evidence="2">The sequence shown here is derived from an EMBL/GenBank/DDBJ whole genome shotgun (WGS) entry which is preliminary data.</text>
</comment>
<accession>A0A0F3GHU5</accession>
<dbReference type="Proteomes" id="UP000033423">
    <property type="component" value="Unassembled WGS sequence"/>
</dbReference>